<keyword evidence="2" id="KW-0472">Membrane</keyword>
<dbReference type="EMBL" id="JAPQKQ010000002">
    <property type="protein sequence ID" value="KAJ5209622.1"/>
    <property type="molecule type" value="Genomic_DNA"/>
</dbReference>
<dbReference type="OrthoDB" id="10540443at2759"/>
<name>A0A9W9MY01_9EURO</name>
<dbReference type="AlphaFoldDB" id="A0A9W9MY01"/>
<feature type="region of interest" description="Disordered" evidence="1">
    <location>
        <begin position="74"/>
        <end position="97"/>
    </location>
</feature>
<evidence type="ECO:0000313" key="4">
    <source>
        <dbReference type="Proteomes" id="UP001150942"/>
    </source>
</evidence>
<reference evidence="3" key="1">
    <citation type="submission" date="2022-11" db="EMBL/GenBank/DDBJ databases">
        <authorList>
            <person name="Petersen C."/>
        </authorList>
    </citation>
    <scope>NUCLEOTIDE SEQUENCE</scope>
    <source>
        <strain evidence="3">IBT 20477</strain>
    </source>
</reference>
<comment type="caution">
    <text evidence="3">The sequence shown here is derived from an EMBL/GenBank/DDBJ whole genome shotgun (WGS) entry which is preliminary data.</text>
</comment>
<accession>A0A9W9MY01</accession>
<keyword evidence="4" id="KW-1185">Reference proteome</keyword>
<sequence length="97" mass="10355">MPSEAFTYAAEIFGTVVGALSLAELARKAKGYFTRRRQRGGDGGDGESGAHGTELNELDFGVNVDEWGLNLRGGVGDSIEGKVEGHRRRAHPSPQGR</sequence>
<dbReference type="Proteomes" id="UP001150942">
    <property type="component" value="Unassembled WGS sequence"/>
</dbReference>
<proteinExistence type="predicted"/>
<evidence type="ECO:0000313" key="3">
    <source>
        <dbReference type="EMBL" id="KAJ5209622.1"/>
    </source>
</evidence>
<organism evidence="3 4">
    <name type="scientific">Penicillium cf. viridicatum</name>
    <dbReference type="NCBI Taxonomy" id="2972119"/>
    <lineage>
        <taxon>Eukaryota</taxon>
        <taxon>Fungi</taxon>
        <taxon>Dikarya</taxon>
        <taxon>Ascomycota</taxon>
        <taxon>Pezizomycotina</taxon>
        <taxon>Eurotiomycetes</taxon>
        <taxon>Eurotiomycetidae</taxon>
        <taxon>Eurotiales</taxon>
        <taxon>Aspergillaceae</taxon>
        <taxon>Penicillium</taxon>
    </lineage>
</organism>
<reference evidence="3" key="2">
    <citation type="journal article" date="2023" name="IMA Fungus">
        <title>Comparative genomic study of the Penicillium genus elucidates a diverse pangenome and 15 lateral gene transfer events.</title>
        <authorList>
            <person name="Petersen C."/>
            <person name="Sorensen T."/>
            <person name="Nielsen M.R."/>
            <person name="Sondergaard T.E."/>
            <person name="Sorensen J.L."/>
            <person name="Fitzpatrick D.A."/>
            <person name="Frisvad J.C."/>
            <person name="Nielsen K.L."/>
        </authorList>
    </citation>
    <scope>NUCLEOTIDE SEQUENCE</scope>
    <source>
        <strain evidence="3">IBT 20477</strain>
    </source>
</reference>
<protein>
    <submittedName>
        <fullName evidence="3">Uncharacterized protein</fullName>
    </submittedName>
</protein>
<gene>
    <name evidence="3" type="ORF">N7449_004001</name>
</gene>
<feature type="region of interest" description="Disordered" evidence="1">
    <location>
        <begin position="34"/>
        <end position="55"/>
    </location>
</feature>
<keyword evidence="2" id="KW-0812">Transmembrane</keyword>
<evidence type="ECO:0000256" key="2">
    <source>
        <dbReference type="SAM" id="Phobius"/>
    </source>
</evidence>
<feature type="transmembrane region" description="Helical" evidence="2">
    <location>
        <begin position="6"/>
        <end position="26"/>
    </location>
</feature>
<evidence type="ECO:0000256" key="1">
    <source>
        <dbReference type="SAM" id="MobiDB-lite"/>
    </source>
</evidence>
<keyword evidence="2" id="KW-1133">Transmembrane helix</keyword>